<evidence type="ECO:0000256" key="11">
    <source>
        <dbReference type="ARBA" id="ARBA00022679"/>
    </source>
</evidence>
<dbReference type="GO" id="GO:0030246">
    <property type="term" value="F:carbohydrate binding"/>
    <property type="evidence" value="ECO:0007669"/>
    <property type="project" value="UniProtKB-KW"/>
</dbReference>
<dbReference type="EC" id="2.4.99.28" evidence="22"/>
<dbReference type="UniPathway" id="UPA00219"/>
<dbReference type="SUPFAM" id="SSF53955">
    <property type="entry name" value="Lysozyme-like"/>
    <property type="match status" value="1"/>
</dbReference>
<name>A0A7S9LU42_9RHOB</name>
<evidence type="ECO:0000256" key="4">
    <source>
        <dbReference type="ARBA" id="ARBA00007739"/>
    </source>
</evidence>
<proteinExistence type="inferred from homology"/>
<dbReference type="PANTHER" id="PTHR32282">
    <property type="entry name" value="BINDING PROTEIN TRANSPEPTIDASE, PUTATIVE-RELATED"/>
    <property type="match status" value="1"/>
</dbReference>
<evidence type="ECO:0000256" key="6">
    <source>
        <dbReference type="ARBA" id="ARBA00020552"/>
    </source>
</evidence>
<evidence type="ECO:0000256" key="19">
    <source>
        <dbReference type="ARBA" id="ARBA00023268"/>
    </source>
</evidence>
<dbReference type="InterPro" id="IPR012413">
    <property type="entry name" value="BA14K"/>
</dbReference>
<dbReference type="KEGG" id="poz:I0K15_06075"/>
<dbReference type="NCBIfam" id="TIGR02074">
    <property type="entry name" value="PBP_1a_fam"/>
    <property type="match status" value="1"/>
</dbReference>
<keyword evidence="11" id="KW-0808">Transferase</keyword>
<keyword evidence="7" id="KW-1003">Cell membrane</keyword>
<dbReference type="EMBL" id="CP064942">
    <property type="protein sequence ID" value="QPH55304.1"/>
    <property type="molecule type" value="Genomic_DNA"/>
</dbReference>
<evidence type="ECO:0000256" key="24">
    <source>
        <dbReference type="ARBA" id="ARBA00060592"/>
    </source>
</evidence>
<gene>
    <name evidence="28" type="ORF">I0K15_06075</name>
</gene>
<comment type="similarity">
    <text evidence="5">Belongs to the BA14k family.</text>
</comment>
<evidence type="ECO:0000256" key="17">
    <source>
        <dbReference type="ARBA" id="ARBA00022989"/>
    </source>
</evidence>
<dbReference type="FunFam" id="1.10.3810.10:FF:000003">
    <property type="entry name" value="Penicillin-binding protein 1a"/>
    <property type="match status" value="1"/>
</dbReference>
<evidence type="ECO:0000256" key="22">
    <source>
        <dbReference type="ARBA" id="ARBA00044770"/>
    </source>
</evidence>
<keyword evidence="18 25" id="KW-0472">Membrane</keyword>
<dbReference type="Pfam" id="PF00905">
    <property type="entry name" value="Transpeptidase"/>
    <property type="match status" value="1"/>
</dbReference>
<dbReference type="GO" id="GO:0071555">
    <property type="term" value="P:cell wall organization"/>
    <property type="evidence" value="ECO:0007669"/>
    <property type="project" value="UniProtKB-KW"/>
</dbReference>
<comment type="pathway">
    <text evidence="24">Glycan biosynthesis.</text>
</comment>
<dbReference type="InterPro" id="IPR001460">
    <property type="entry name" value="PCN-bd_Tpept"/>
</dbReference>
<evidence type="ECO:0000256" key="9">
    <source>
        <dbReference type="ARBA" id="ARBA00022670"/>
    </source>
</evidence>
<dbReference type="GO" id="GO:0008658">
    <property type="term" value="F:penicillin binding"/>
    <property type="evidence" value="ECO:0007669"/>
    <property type="project" value="InterPro"/>
</dbReference>
<comment type="function">
    <text evidence="21">Has immunoglobulin-binding and hemagglutination properties, and can bind to mannose. Essential for virulence. May be involved in LPS biosynthesis or polysaccharide transport.</text>
</comment>
<dbReference type="GO" id="GO:0008360">
    <property type="term" value="P:regulation of cell shape"/>
    <property type="evidence" value="ECO:0007669"/>
    <property type="project" value="UniProtKB-KW"/>
</dbReference>
<dbReference type="GO" id="GO:0006508">
    <property type="term" value="P:proteolysis"/>
    <property type="evidence" value="ECO:0007669"/>
    <property type="project" value="UniProtKB-KW"/>
</dbReference>
<evidence type="ECO:0000259" key="27">
    <source>
        <dbReference type="Pfam" id="PF00912"/>
    </source>
</evidence>
<keyword evidence="14" id="KW-0378">Hydrolase</keyword>
<dbReference type="Pfam" id="PF07886">
    <property type="entry name" value="BA14K"/>
    <property type="match status" value="1"/>
</dbReference>
<evidence type="ECO:0000313" key="28">
    <source>
        <dbReference type="EMBL" id="QPH55304.1"/>
    </source>
</evidence>
<evidence type="ECO:0000256" key="1">
    <source>
        <dbReference type="ARBA" id="ARBA00004370"/>
    </source>
</evidence>
<dbReference type="AlphaFoldDB" id="A0A7S9LU42"/>
<keyword evidence="29" id="KW-1185">Reference proteome</keyword>
<keyword evidence="20" id="KW-0961">Cell wall biogenesis/degradation</keyword>
<sequence length="640" mass="69723">MIIRRLIGAIFRTFFFLLILAVVAVGGVLYWGLRDLPIDDILSRTNSPIIALEATDGTPLVRRGPSRGVPTPYRDFPEHLVQAVVAVEDQRFFSHYGVDPQGIARAFRENLIEGRVVQGGSTITQQLVKNVYLDDAQTLKRKVQEAVLAVVIERRMSKEEILTRYLNNIYLGAGSTGVPAAARRYFNKPVSELTLPESAMIAGLIRAPSRLNPISNLEAARARSLIVLDLMVENGAITAEERDAARATVVELDPTEPDLGAGGWFTDWVIGEAREVAGGFGGAMTFRTTLNPRLQRIAQGVVDEALDEFGEEMGVEQAALVALRPDGAILAMIGGRDYQASQFNRATQAERQPGSTFKMVVYYAALKAGYSPNSIVSDRPVAIGDYEPGNYNDRFFGDVTLAEALGRSLNAATVNLAMEVGLENVVDAARELGIDADMLATPSVALGTSAITLLDMTGAYASIRAGRAPIEPWGIENFEVDETGRVFRVGPSRRPQHDLSPVLVDITGMLAMVVERGTGRRAQLEGQFVAGKTGTTQDYRDAWFIGFNAPLIVGVWVGNDDYTPTEDVTGGSLPAIIWNRFLTEVQTDETIDPAELAVAEEDENAAPICNVQLCAQTYRSFRVSDCTFQPYSGPRRLCTR</sequence>
<evidence type="ECO:0000256" key="7">
    <source>
        <dbReference type="ARBA" id="ARBA00022475"/>
    </source>
</evidence>
<evidence type="ECO:0000256" key="23">
    <source>
        <dbReference type="ARBA" id="ARBA00049902"/>
    </source>
</evidence>
<accession>A0A7S9LU42</accession>
<dbReference type="Proteomes" id="UP000594800">
    <property type="component" value="Chromosome"/>
</dbReference>
<keyword evidence="9" id="KW-0645">Protease</keyword>
<keyword evidence="10" id="KW-0328">Glycosyltransferase</keyword>
<dbReference type="GO" id="GO:0030288">
    <property type="term" value="C:outer membrane-bounded periplasmic space"/>
    <property type="evidence" value="ECO:0007669"/>
    <property type="project" value="TreeGrafter"/>
</dbReference>
<evidence type="ECO:0000256" key="13">
    <source>
        <dbReference type="ARBA" id="ARBA00022734"/>
    </source>
</evidence>
<comment type="similarity">
    <text evidence="3">In the C-terminal section; belongs to the transpeptidase family.</text>
</comment>
<keyword evidence="17 25" id="KW-1133">Transmembrane helix</keyword>
<dbReference type="Gene3D" id="1.10.3810.10">
    <property type="entry name" value="Biosynthetic peptidoglycan transglycosylase-like"/>
    <property type="match status" value="1"/>
</dbReference>
<dbReference type="Pfam" id="PF00912">
    <property type="entry name" value="Transgly"/>
    <property type="match status" value="1"/>
</dbReference>
<feature type="domain" description="Glycosyl transferase family 51" evidence="27">
    <location>
        <begin position="68"/>
        <end position="231"/>
    </location>
</feature>
<dbReference type="PANTHER" id="PTHR32282:SF33">
    <property type="entry name" value="PEPTIDOGLYCAN GLYCOSYLTRANSFERASE"/>
    <property type="match status" value="1"/>
</dbReference>
<evidence type="ECO:0000313" key="29">
    <source>
        <dbReference type="Proteomes" id="UP000594800"/>
    </source>
</evidence>
<dbReference type="InterPro" id="IPR036950">
    <property type="entry name" value="PBP_transglycosylase"/>
</dbReference>
<dbReference type="InterPro" id="IPR001264">
    <property type="entry name" value="Glyco_trans_51"/>
</dbReference>
<keyword evidence="15" id="KW-0133">Cell shape</keyword>
<comment type="similarity">
    <text evidence="4">In the N-terminal section; belongs to the glycosyltransferase 51 family.</text>
</comment>
<keyword evidence="19" id="KW-0511">Multifunctional enzyme</keyword>
<dbReference type="InterPro" id="IPR023346">
    <property type="entry name" value="Lysozyme-like_dom_sf"/>
</dbReference>
<organism evidence="28 29">
    <name type="scientific">Pontivivens ytuae</name>
    <dbReference type="NCBI Taxonomy" id="2789856"/>
    <lineage>
        <taxon>Bacteria</taxon>
        <taxon>Pseudomonadati</taxon>
        <taxon>Pseudomonadota</taxon>
        <taxon>Alphaproteobacteria</taxon>
        <taxon>Rhodobacterales</taxon>
        <taxon>Paracoccaceae</taxon>
        <taxon>Pontivivens</taxon>
    </lineage>
</organism>
<dbReference type="GO" id="GO:0009252">
    <property type="term" value="P:peptidoglycan biosynthetic process"/>
    <property type="evidence" value="ECO:0007669"/>
    <property type="project" value="UniProtKB-UniPathway"/>
</dbReference>
<dbReference type="GO" id="GO:0008955">
    <property type="term" value="F:peptidoglycan glycosyltransferase activity"/>
    <property type="evidence" value="ECO:0007669"/>
    <property type="project" value="UniProtKB-EC"/>
</dbReference>
<comment type="catalytic activity">
    <reaction evidence="23">
        <text>[GlcNAc-(1-&gt;4)-Mur2Ac(oyl-L-Ala-gamma-D-Glu-L-Lys-D-Ala-D-Ala)](n)-di-trans,octa-cis-undecaprenyl diphosphate + beta-D-GlcNAc-(1-&gt;4)-Mur2Ac(oyl-L-Ala-gamma-D-Glu-L-Lys-D-Ala-D-Ala)-di-trans,octa-cis-undecaprenyl diphosphate = [GlcNAc-(1-&gt;4)-Mur2Ac(oyl-L-Ala-gamma-D-Glu-L-Lys-D-Ala-D-Ala)](n+1)-di-trans,octa-cis-undecaprenyl diphosphate + di-trans,octa-cis-undecaprenyl diphosphate + H(+)</text>
        <dbReference type="Rhea" id="RHEA:23708"/>
        <dbReference type="Rhea" id="RHEA-COMP:9602"/>
        <dbReference type="Rhea" id="RHEA-COMP:9603"/>
        <dbReference type="ChEBI" id="CHEBI:15378"/>
        <dbReference type="ChEBI" id="CHEBI:58405"/>
        <dbReference type="ChEBI" id="CHEBI:60033"/>
        <dbReference type="ChEBI" id="CHEBI:78435"/>
        <dbReference type="EC" id="2.4.99.28"/>
    </reaction>
</comment>
<dbReference type="RefSeq" id="WP_196104503.1">
    <property type="nucleotide sequence ID" value="NZ_CP064942.1"/>
</dbReference>
<comment type="subcellular location">
    <subcellularLocation>
        <location evidence="1">Membrane</location>
    </subcellularLocation>
</comment>
<keyword evidence="13" id="KW-0430">Lectin</keyword>
<evidence type="ECO:0000256" key="5">
    <source>
        <dbReference type="ARBA" id="ARBA00010270"/>
    </source>
</evidence>
<comment type="pathway">
    <text evidence="2">Cell wall biogenesis; peptidoglycan biosynthesis.</text>
</comment>
<dbReference type="Gene3D" id="3.40.710.10">
    <property type="entry name" value="DD-peptidase/beta-lactamase superfamily"/>
    <property type="match status" value="1"/>
</dbReference>
<evidence type="ECO:0000256" key="3">
    <source>
        <dbReference type="ARBA" id="ARBA00007090"/>
    </source>
</evidence>
<keyword evidence="16" id="KW-0573">Peptidoglycan synthesis</keyword>
<evidence type="ECO:0000256" key="2">
    <source>
        <dbReference type="ARBA" id="ARBA00004752"/>
    </source>
</evidence>
<dbReference type="GO" id="GO:0004180">
    <property type="term" value="F:carboxypeptidase activity"/>
    <property type="evidence" value="ECO:0007669"/>
    <property type="project" value="UniProtKB-KW"/>
</dbReference>
<evidence type="ECO:0000256" key="25">
    <source>
        <dbReference type="SAM" id="Phobius"/>
    </source>
</evidence>
<evidence type="ECO:0000256" key="14">
    <source>
        <dbReference type="ARBA" id="ARBA00022801"/>
    </source>
</evidence>
<evidence type="ECO:0000256" key="15">
    <source>
        <dbReference type="ARBA" id="ARBA00022960"/>
    </source>
</evidence>
<evidence type="ECO:0000259" key="26">
    <source>
        <dbReference type="Pfam" id="PF00905"/>
    </source>
</evidence>
<evidence type="ECO:0000256" key="21">
    <source>
        <dbReference type="ARBA" id="ARBA00025321"/>
    </source>
</evidence>
<feature type="transmembrane region" description="Helical" evidence="25">
    <location>
        <begin position="12"/>
        <end position="33"/>
    </location>
</feature>
<keyword evidence="8" id="KW-0121">Carboxypeptidase</keyword>
<evidence type="ECO:0000256" key="10">
    <source>
        <dbReference type="ARBA" id="ARBA00022676"/>
    </source>
</evidence>
<dbReference type="SUPFAM" id="SSF56601">
    <property type="entry name" value="beta-lactamase/transpeptidase-like"/>
    <property type="match status" value="1"/>
</dbReference>
<keyword evidence="12 25" id="KW-0812">Transmembrane</keyword>
<dbReference type="InterPro" id="IPR050396">
    <property type="entry name" value="Glycosyltr_51/Transpeptidase"/>
</dbReference>
<feature type="domain" description="Penicillin-binding protein transpeptidase" evidence="26">
    <location>
        <begin position="321"/>
        <end position="548"/>
    </location>
</feature>
<evidence type="ECO:0000256" key="12">
    <source>
        <dbReference type="ARBA" id="ARBA00022692"/>
    </source>
</evidence>
<protein>
    <recommendedName>
        <fullName evidence="6">Lectin-like protein BA14k</fullName>
        <ecNumber evidence="22">2.4.99.28</ecNumber>
    </recommendedName>
</protein>
<evidence type="ECO:0000256" key="18">
    <source>
        <dbReference type="ARBA" id="ARBA00023136"/>
    </source>
</evidence>
<evidence type="ECO:0000256" key="20">
    <source>
        <dbReference type="ARBA" id="ARBA00023316"/>
    </source>
</evidence>
<dbReference type="GO" id="GO:0016020">
    <property type="term" value="C:membrane"/>
    <property type="evidence" value="ECO:0007669"/>
    <property type="project" value="UniProtKB-SubCell"/>
</dbReference>
<evidence type="ECO:0000256" key="16">
    <source>
        <dbReference type="ARBA" id="ARBA00022984"/>
    </source>
</evidence>
<reference evidence="28 29" key="1">
    <citation type="submission" date="2020-11" db="EMBL/GenBank/DDBJ databases">
        <title>Description of Pontivivens ytuae sp. nov. isolated from deep sea sediment of Mariana Trench.</title>
        <authorList>
            <person name="Wang Z."/>
            <person name="Sun Q.-L."/>
            <person name="Xu X.-D."/>
            <person name="Tang Y.-Z."/>
            <person name="Zhang J."/>
        </authorList>
    </citation>
    <scope>NUCLEOTIDE SEQUENCE [LARGE SCALE GENOMIC DNA]</scope>
    <source>
        <strain evidence="28 29">MT2928</strain>
    </source>
</reference>
<evidence type="ECO:0000256" key="8">
    <source>
        <dbReference type="ARBA" id="ARBA00022645"/>
    </source>
</evidence>
<dbReference type="InterPro" id="IPR012338">
    <property type="entry name" value="Beta-lactam/transpept-like"/>
</dbReference>